<gene>
    <name evidence="2" type="ORF">IMCC12053_3140</name>
</gene>
<dbReference type="EMBL" id="CP012023">
    <property type="protein sequence ID" value="ALI57087.1"/>
    <property type="molecule type" value="Genomic_DNA"/>
</dbReference>
<evidence type="ECO:0000313" key="2">
    <source>
        <dbReference type="EMBL" id="ALI57087.1"/>
    </source>
</evidence>
<reference evidence="2 3" key="1">
    <citation type="submission" date="2015-05" db="EMBL/GenBank/DDBJ databases">
        <authorList>
            <person name="Wang D.B."/>
            <person name="Wang M."/>
        </authorList>
    </citation>
    <scope>NUCLEOTIDE SEQUENCE [LARGE SCALE GENOMIC DNA]</scope>
    <source>
        <strain evidence="2 3">IMCC 12053</strain>
    </source>
</reference>
<dbReference type="KEGG" id="cmar:IMCC12053_3140"/>
<feature type="domain" description="Bacteriophage tail tape measure C-terminal" evidence="1">
    <location>
        <begin position="619"/>
        <end position="691"/>
    </location>
</feature>
<accession>A0A0N9ZMW2</accession>
<protein>
    <submittedName>
        <fullName evidence="2">Tail tape measure protein, putative</fullName>
    </submittedName>
</protein>
<dbReference type="PATRIC" id="fig|1397108.4.peg.3235"/>
<organism evidence="2 3">
    <name type="scientific">Celeribacter marinus</name>
    <dbReference type="NCBI Taxonomy" id="1397108"/>
    <lineage>
        <taxon>Bacteria</taxon>
        <taxon>Pseudomonadati</taxon>
        <taxon>Pseudomonadota</taxon>
        <taxon>Alphaproteobacteria</taxon>
        <taxon>Rhodobacterales</taxon>
        <taxon>Roseobacteraceae</taxon>
        <taxon>Celeribacter</taxon>
    </lineage>
</organism>
<evidence type="ECO:0000259" key="1">
    <source>
        <dbReference type="Pfam" id="PF09718"/>
    </source>
</evidence>
<dbReference type="STRING" id="1397108.IMCC12053_3140"/>
<keyword evidence="3" id="KW-1185">Reference proteome</keyword>
<dbReference type="Proteomes" id="UP000064920">
    <property type="component" value="Chromosome"/>
</dbReference>
<proteinExistence type="predicted"/>
<sequence>MATKQVSVRLSATGGRQVRAELEGVGAAGSRGMGRLSRELDQANARMAGFARRAKIAATAAAAALAGAVVVMTRSTVAAANEIDQLSQVANAAPEVFQRWAAASATVGVEQEKLADILKDVNDRVGDFLQTGGGPMADFFENIAPRVGVTADQFARLSGPEALQLYVSSLEKAGVSQQEMTFYLEAMASDTTRLIPLLQNGGAEMTRLGAQAQALGAVLDTDAIAAMRRSELALVSIGQVFTGVRNRIAVALAPTLEAVANNFVALASSASPISRAFDAVLGNLDRLGVYAGTFATFLAGRWVAAMAAAALSVRGLATTLVVLKGALIRTGIGALIVGAGELVYWFTRLTSGAGGFGAAMRLLKDVAVEVWDRIKTGAAAAGARVTAMFYDLKSDAATGMAGAIESVVAFGNTTANTFEGALMAVRDIWSRLPAVIGDLVYTAANRMLDGIEAMLNGAIARIDAFTGKIRDALAAVGIETTFGEIGEISLGDIDNPFAGATADAGSAAADAFRRAFEDNPLTAPDLGLDGMAADALAAANIYRGASTDLAAGATAPLTSWAALRDAVAGTGADGAAALDDATASADRLAEAMGQAGEAVAGGGASGSGDGAAEKIVTGWRAVSQALNSYAKDALNWGKGLGETLSSAFSGAESAFRSFVETGKLDFKGLVRSILADLAVLAFKNAVLGPIANALGGVFGGGSAAGGAGGAASGAVTAAVSHAGGMVGISGHRRSVPAAVFAGAPRMHSGGTVGRAGAWAGLRPDEVPTILQRGERVLSRAEVARGAGGAIPVAINLNVDARGAQMGVAEQIAAVMRSAQPEFERIAVAAVGNAMRRGRMA</sequence>
<evidence type="ECO:0000313" key="3">
    <source>
        <dbReference type="Proteomes" id="UP000064920"/>
    </source>
</evidence>
<dbReference type="Pfam" id="PF09718">
    <property type="entry name" value="Tape_meas_lam_C"/>
    <property type="match status" value="1"/>
</dbReference>
<dbReference type="InterPro" id="IPR006431">
    <property type="entry name" value="Phage_tape_meas_C"/>
</dbReference>
<dbReference type="AlphaFoldDB" id="A0A0N9ZMW2"/>
<name>A0A0N9ZMW2_9RHOB</name>
<dbReference type="RefSeq" id="WP_062220604.1">
    <property type="nucleotide sequence ID" value="NZ_CP012023.1"/>
</dbReference>